<evidence type="ECO:0000259" key="1">
    <source>
        <dbReference type="PROSITE" id="PS51186"/>
    </source>
</evidence>
<evidence type="ECO:0000313" key="2">
    <source>
        <dbReference type="EMBL" id="MDG2989793.1"/>
    </source>
</evidence>
<proteinExistence type="predicted"/>
<sequence length="178" mass="19406">MIKLSPIKIRAEKSEDIPAVRRVNVAAFGREGEANLVDMLRGVAFTFSFVAVKSGQIVGHIFFSPVTIAGAGVNNLDDVLVLGLAPVAVLPDYQRQGIGSLLIQHGLKECDRLGVSAVVVLGYPEYYRRFGFRPAKEKGLGCEYPVPDEVFMALEIKRGAMEGWSGTVKYRSEFNSLG</sequence>
<dbReference type="PANTHER" id="PTHR43617">
    <property type="entry name" value="L-AMINO ACID N-ACETYLTRANSFERASE"/>
    <property type="match status" value="1"/>
</dbReference>
<dbReference type="SUPFAM" id="SSF55729">
    <property type="entry name" value="Acyl-CoA N-acyltransferases (Nat)"/>
    <property type="match status" value="1"/>
</dbReference>
<dbReference type="PANTHER" id="PTHR43617:SF2">
    <property type="entry name" value="UPF0039 PROTEIN SLL0451"/>
    <property type="match status" value="1"/>
</dbReference>
<dbReference type="PROSITE" id="PS51186">
    <property type="entry name" value="GNAT"/>
    <property type="match status" value="1"/>
</dbReference>
<organism evidence="2 3">
    <name type="scientific">Candidatus Synechococcus calcipolaris G9</name>
    <dbReference type="NCBI Taxonomy" id="1497997"/>
    <lineage>
        <taxon>Bacteria</taxon>
        <taxon>Bacillati</taxon>
        <taxon>Cyanobacteriota</taxon>
        <taxon>Cyanophyceae</taxon>
        <taxon>Synechococcales</taxon>
        <taxon>Synechococcaceae</taxon>
        <taxon>Synechococcus</taxon>
    </lineage>
</organism>
<accession>A0ABT6EXF6</accession>
<name>A0ABT6EXF6_9SYNE</name>
<keyword evidence="3" id="KW-1185">Reference proteome</keyword>
<dbReference type="Pfam" id="PF13527">
    <property type="entry name" value="Acetyltransf_9"/>
    <property type="match status" value="1"/>
</dbReference>
<dbReference type="RefSeq" id="WP_277865707.1">
    <property type="nucleotide sequence ID" value="NZ_JAKKUT010000001.1"/>
</dbReference>
<reference evidence="2" key="1">
    <citation type="journal article" date="2022" name="Genome Biol. Evol.">
        <title>A New Gene Family Diagnostic for Intracellular Biomineralization of Amorphous Ca Carbonates by Cyanobacteria.</title>
        <authorList>
            <person name="Benzerara K."/>
            <person name="Duprat E."/>
            <person name="Bitard-Feildel T."/>
            <person name="Caumes G."/>
            <person name="Cassier-Chauvat C."/>
            <person name="Chauvat F."/>
            <person name="Dezi M."/>
            <person name="Diop S.I."/>
            <person name="Gaschignard G."/>
            <person name="Gorgen S."/>
            <person name="Gugger M."/>
            <person name="Lopez-Garcia P."/>
            <person name="Millet M."/>
            <person name="Skouri-Panet F."/>
            <person name="Moreira D."/>
            <person name="Callebaut I."/>
        </authorList>
    </citation>
    <scope>NUCLEOTIDE SEQUENCE</scope>
    <source>
        <strain evidence="2">G9</strain>
    </source>
</reference>
<dbReference type="CDD" id="cd04301">
    <property type="entry name" value="NAT_SF"/>
    <property type="match status" value="1"/>
</dbReference>
<feature type="domain" description="N-acetyltransferase" evidence="1">
    <location>
        <begin position="7"/>
        <end position="157"/>
    </location>
</feature>
<gene>
    <name evidence="2" type="ORF">L3556_02405</name>
</gene>
<dbReference type="Gene3D" id="3.40.630.30">
    <property type="match status" value="1"/>
</dbReference>
<protein>
    <submittedName>
        <fullName evidence="2">N-acetyltransferase</fullName>
    </submittedName>
</protein>
<dbReference type="InterPro" id="IPR000182">
    <property type="entry name" value="GNAT_dom"/>
</dbReference>
<dbReference type="Proteomes" id="UP001154265">
    <property type="component" value="Unassembled WGS sequence"/>
</dbReference>
<evidence type="ECO:0000313" key="3">
    <source>
        <dbReference type="Proteomes" id="UP001154265"/>
    </source>
</evidence>
<dbReference type="InterPro" id="IPR050276">
    <property type="entry name" value="MshD_Acetyltransferase"/>
</dbReference>
<dbReference type="InterPro" id="IPR016181">
    <property type="entry name" value="Acyl_CoA_acyltransferase"/>
</dbReference>
<reference evidence="2" key="2">
    <citation type="submission" date="2022-01" db="EMBL/GenBank/DDBJ databases">
        <authorList>
            <person name="Zivanovic Y."/>
            <person name="Moreira D."/>
            <person name="Lopez-Garcia P."/>
        </authorList>
    </citation>
    <scope>NUCLEOTIDE SEQUENCE</scope>
    <source>
        <strain evidence="2">G9</strain>
    </source>
</reference>
<comment type="caution">
    <text evidence="2">The sequence shown here is derived from an EMBL/GenBank/DDBJ whole genome shotgun (WGS) entry which is preliminary data.</text>
</comment>
<dbReference type="EMBL" id="JAKKUT010000001">
    <property type="protein sequence ID" value="MDG2989793.1"/>
    <property type="molecule type" value="Genomic_DNA"/>
</dbReference>